<dbReference type="OrthoDB" id="9768177at2"/>
<dbReference type="NCBIfam" id="TIGR04056">
    <property type="entry name" value="OMP_RagA_SusC"/>
    <property type="match status" value="1"/>
</dbReference>
<evidence type="ECO:0000259" key="9">
    <source>
        <dbReference type="Pfam" id="PF07715"/>
    </source>
</evidence>
<accession>A0A368JLI6</accession>
<keyword evidence="6 7" id="KW-0998">Cell outer membrane</keyword>
<keyword evidence="10" id="KW-0675">Receptor</keyword>
<dbReference type="Gene3D" id="2.170.130.10">
    <property type="entry name" value="TonB-dependent receptor, plug domain"/>
    <property type="match status" value="1"/>
</dbReference>
<proteinExistence type="inferred from homology"/>
<dbReference type="Gene3D" id="2.60.40.1120">
    <property type="entry name" value="Carboxypeptidase-like, regulatory domain"/>
    <property type="match status" value="1"/>
</dbReference>
<organism evidence="10 11">
    <name type="scientific">Larkinella punicea</name>
    <dbReference type="NCBI Taxonomy" id="2315727"/>
    <lineage>
        <taxon>Bacteria</taxon>
        <taxon>Pseudomonadati</taxon>
        <taxon>Bacteroidota</taxon>
        <taxon>Cytophagia</taxon>
        <taxon>Cytophagales</taxon>
        <taxon>Spirosomataceae</taxon>
        <taxon>Larkinella</taxon>
    </lineage>
</organism>
<dbReference type="InterPro" id="IPR037066">
    <property type="entry name" value="Plug_dom_sf"/>
</dbReference>
<dbReference type="GO" id="GO:0009279">
    <property type="term" value="C:cell outer membrane"/>
    <property type="evidence" value="ECO:0007669"/>
    <property type="project" value="UniProtKB-SubCell"/>
</dbReference>
<sequence>MGIVTGVCYAHPARAQELLQERITLTVKNGNLKTVLQNIEKQAHVIFSYQKEVILEEKVTVQFVNETLESVLGSLLTPRKIDFQPFKNRQIVLRRLKTSDKLPDPSDPSPAETTNVRPAEVKLSGTVTDEKSVGIPGVSVVLKGSTVGTVTDIDGNYTLSIADGQGTLVFSYIGYISQEITINNRTLIDVALLPDVKALSEVVVVGYGTQKKSDLTGSVVRADIEAFRESPNVNIAQSLQGTVPGLNIGQVSTAGQNPTISIRGRTTINGNQNVLLVVDGIIFTGNLSDLNPADIESVDVLKDPSSMAIYGAQAANGVILITTKGGKKNSKPVFNYSGSYTTQNPVKSLTLFDREGYIAKLADQDWKNAFLAPDYTTPNPNYNIQNYISDPPIREGYTNGTNYDWWGNTTNPGFITAHNLSVTGSSQDWSYFLSGGYTDQKGFIINDKFKRITTRINVENTILSWLKIGAQTFGSFSDYSGISPSLGGISIMSPLVTPTDANGKYIQNPLGTNVTNPFLVALADDFDKQNNLFGNFYANINVPFIKGLTYRINYGHNYAWERHYSSNPYSNGGTGEAYKINANSYDWTFDNIVNYKKTFKNVHSIDVTLVAGRRARNFEESNATGTNFNSLQLSYNDLSQATIQRITSSAWKESYLYQMGRINYEFNYKYLLTATLRQDGFSGFAENKKTALFPSIGFGWVLSQEDFLKVSAINLLKLRGSYGTNGNLVNRYSSLARTNIYPAYVFGDGGSTAFGQQITTLANPNLSWETTTGFNFGLDFSLLKNRISGSVDYYRTTTSNLIFNVNIPVVTGFNQIISNVGNIANRGVEFVLNGKAITGKNLNWTINVNLAANRNRIVSLLGQDNDQNGVEDDLVANGLFIGKSIGAIYDYESGGIIQLGEEAPKGYFVGTHRIIDQNGDGFTDANDRVIQGRTEPAYNFGILNEFSYRNFTLRFFINSIQGGRDGYRKMNMPTALGVGDNIRRNNFWREFDYWTPSNPGARYRALDQGAAIEYNYYGDRSFVRLQDVTLSYSLGQPLTKKMGMQGVKVFVSGKNLATWTKWQGWDPETGDGLLVNGRPIMKGVSVGLDVRF</sequence>
<dbReference type="Pfam" id="PF07715">
    <property type="entry name" value="Plug"/>
    <property type="match status" value="1"/>
</dbReference>
<dbReference type="Pfam" id="PF13715">
    <property type="entry name" value="CarbopepD_reg_2"/>
    <property type="match status" value="1"/>
</dbReference>
<dbReference type="SUPFAM" id="SSF49464">
    <property type="entry name" value="Carboxypeptidase regulatory domain-like"/>
    <property type="match status" value="1"/>
</dbReference>
<evidence type="ECO:0000256" key="1">
    <source>
        <dbReference type="ARBA" id="ARBA00004571"/>
    </source>
</evidence>
<evidence type="ECO:0000256" key="7">
    <source>
        <dbReference type="PROSITE-ProRule" id="PRU01360"/>
    </source>
</evidence>
<evidence type="ECO:0000256" key="3">
    <source>
        <dbReference type="ARBA" id="ARBA00022452"/>
    </source>
</evidence>
<evidence type="ECO:0000256" key="5">
    <source>
        <dbReference type="ARBA" id="ARBA00023136"/>
    </source>
</evidence>
<keyword evidence="2 7" id="KW-0813">Transport</keyword>
<evidence type="ECO:0000256" key="4">
    <source>
        <dbReference type="ARBA" id="ARBA00022692"/>
    </source>
</evidence>
<feature type="domain" description="TonB-dependent receptor plug" evidence="9">
    <location>
        <begin position="212"/>
        <end position="318"/>
    </location>
</feature>
<comment type="similarity">
    <text evidence="7">Belongs to the TonB-dependent receptor family.</text>
</comment>
<comment type="caution">
    <text evidence="10">The sequence shown here is derived from an EMBL/GenBank/DDBJ whole genome shotgun (WGS) entry which is preliminary data.</text>
</comment>
<feature type="region of interest" description="Disordered" evidence="8">
    <location>
        <begin position="97"/>
        <end position="116"/>
    </location>
</feature>
<dbReference type="AlphaFoldDB" id="A0A368JLI6"/>
<evidence type="ECO:0000256" key="6">
    <source>
        <dbReference type="ARBA" id="ARBA00023237"/>
    </source>
</evidence>
<dbReference type="InterPro" id="IPR008969">
    <property type="entry name" value="CarboxyPept-like_regulatory"/>
</dbReference>
<dbReference type="SUPFAM" id="SSF56935">
    <property type="entry name" value="Porins"/>
    <property type="match status" value="1"/>
</dbReference>
<dbReference type="InterPro" id="IPR036942">
    <property type="entry name" value="Beta-barrel_TonB_sf"/>
</dbReference>
<reference evidence="10 11" key="1">
    <citation type="submission" date="2018-07" db="EMBL/GenBank/DDBJ databases">
        <title>Genome analysis of Larkinella rosea.</title>
        <authorList>
            <person name="Zhou Z."/>
            <person name="Wang G."/>
        </authorList>
    </citation>
    <scope>NUCLEOTIDE SEQUENCE [LARGE SCALE GENOMIC DNA]</scope>
    <source>
        <strain evidence="11">zzj9</strain>
    </source>
</reference>
<name>A0A368JLI6_9BACT</name>
<dbReference type="Proteomes" id="UP000253383">
    <property type="component" value="Unassembled WGS sequence"/>
</dbReference>
<dbReference type="InterPro" id="IPR023997">
    <property type="entry name" value="TonB-dep_OMP_SusC/RagA_CS"/>
</dbReference>
<evidence type="ECO:0000313" key="10">
    <source>
        <dbReference type="EMBL" id="RCR68507.1"/>
    </source>
</evidence>
<dbReference type="InterPro" id="IPR039426">
    <property type="entry name" value="TonB-dep_rcpt-like"/>
</dbReference>
<evidence type="ECO:0000256" key="2">
    <source>
        <dbReference type="ARBA" id="ARBA00022448"/>
    </source>
</evidence>
<dbReference type="PROSITE" id="PS52016">
    <property type="entry name" value="TONB_DEPENDENT_REC_3"/>
    <property type="match status" value="1"/>
</dbReference>
<keyword evidence="4 7" id="KW-0812">Transmembrane</keyword>
<evidence type="ECO:0000313" key="11">
    <source>
        <dbReference type="Proteomes" id="UP000253383"/>
    </source>
</evidence>
<keyword evidence="3 7" id="KW-1134">Transmembrane beta strand</keyword>
<dbReference type="NCBIfam" id="TIGR04057">
    <property type="entry name" value="SusC_RagA_signa"/>
    <property type="match status" value="1"/>
</dbReference>
<dbReference type="EMBL" id="QOWE01000013">
    <property type="protein sequence ID" value="RCR68507.1"/>
    <property type="molecule type" value="Genomic_DNA"/>
</dbReference>
<protein>
    <submittedName>
        <fullName evidence="10">TonB-dependent receptor</fullName>
    </submittedName>
</protein>
<comment type="subcellular location">
    <subcellularLocation>
        <location evidence="1 7">Cell outer membrane</location>
        <topology evidence="1 7">Multi-pass membrane protein</topology>
    </subcellularLocation>
</comment>
<dbReference type="Gene3D" id="2.40.170.20">
    <property type="entry name" value="TonB-dependent receptor, beta-barrel domain"/>
    <property type="match status" value="1"/>
</dbReference>
<dbReference type="InterPro" id="IPR012910">
    <property type="entry name" value="Plug_dom"/>
</dbReference>
<dbReference type="InterPro" id="IPR023996">
    <property type="entry name" value="TonB-dep_OMP_SusC/RagA"/>
</dbReference>
<gene>
    <name evidence="10" type="ORF">DUE52_17115</name>
</gene>
<evidence type="ECO:0000256" key="8">
    <source>
        <dbReference type="SAM" id="MobiDB-lite"/>
    </source>
</evidence>
<keyword evidence="5 7" id="KW-0472">Membrane</keyword>
<keyword evidence="11" id="KW-1185">Reference proteome</keyword>